<gene>
    <name evidence="14" type="primary">LOC129332242</name>
</gene>
<protein>
    <submittedName>
        <fullName evidence="14">Cytochrome P450 2J4-like isoform X1</fullName>
    </submittedName>
</protein>
<evidence type="ECO:0000256" key="11">
    <source>
        <dbReference type="RuleBase" id="RU000461"/>
    </source>
</evidence>
<reference evidence="14" key="1">
    <citation type="submission" date="2025-08" db="UniProtKB">
        <authorList>
            <consortium name="RefSeq"/>
        </authorList>
    </citation>
    <scope>IDENTIFICATION</scope>
    <source>
        <tissue evidence="14">Blood</tissue>
    </source>
</reference>
<dbReference type="SUPFAM" id="SSF48264">
    <property type="entry name" value="Cytochrome P450"/>
    <property type="match status" value="1"/>
</dbReference>
<dbReference type="GO" id="GO:0006082">
    <property type="term" value="P:organic acid metabolic process"/>
    <property type="evidence" value="ECO:0007669"/>
    <property type="project" value="TreeGrafter"/>
</dbReference>
<dbReference type="Proteomes" id="UP001190640">
    <property type="component" value="Chromosome 6"/>
</dbReference>
<evidence type="ECO:0000256" key="12">
    <source>
        <dbReference type="SAM" id="Phobius"/>
    </source>
</evidence>
<dbReference type="FunFam" id="1.10.630.10:FF:000004">
    <property type="entry name" value="cytochrome P450 2D15 isoform X1"/>
    <property type="match status" value="1"/>
</dbReference>
<dbReference type="KEGG" id="emc:129332242"/>
<feature type="transmembrane region" description="Helical" evidence="12">
    <location>
        <begin position="7"/>
        <end position="24"/>
    </location>
</feature>
<dbReference type="InterPro" id="IPR050182">
    <property type="entry name" value="Cytochrome_P450_fam2"/>
</dbReference>
<dbReference type="GO" id="GO:0005506">
    <property type="term" value="F:iron ion binding"/>
    <property type="evidence" value="ECO:0007669"/>
    <property type="project" value="InterPro"/>
</dbReference>
<dbReference type="PRINTS" id="PR00385">
    <property type="entry name" value="P450"/>
</dbReference>
<dbReference type="GO" id="GO:0016020">
    <property type="term" value="C:membrane"/>
    <property type="evidence" value="ECO:0007669"/>
    <property type="project" value="UniProtKB-SubCell"/>
</dbReference>
<comment type="similarity">
    <text evidence="3 11">Belongs to the cytochrome P450 family.</text>
</comment>
<proteinExistence type="inferred from homology"/>
<evidence type="ECO:0000256" key="8">
    <source>
        <dbReference type="ARBA" id="ARBA00023033"/>
    </source>
</evidence>
<evidence type="ECO:0000256" key="6">
    <source>
        <dbReference type="ARBA" id="ARBA00023002"/>
    </source>
</evidence>
<dbReference type="Pfam" id="PF00067">
    <property type="entry name" value="p450"/>
    <property type="match status" value="1"/>
</dbReference>
<dbReference type="InterPro" id="IPR017972">
    <property type="entry name" value="Cyt_P450_CS"/>
</dbReference>
<evidence type="ECO:0000256" key="10">
    <source>
        <dbReference type="PIRSR" id="PIRSR602401-1"/>
    </source>
</evidence>
<evidence type="ECO:0000256" key="7">
    <source>
        <dbReference type="ARBA" id="ARBA00023004"/>
    </source>
</evidence>
<keyword evidence="7 10" id="KW-0408">Iron</keyword>
<sequence length="490" mass="55802">MFGTLEILVALVVCLLIIYIINLHRSSKSYPPGPLRLPMIGGLWRLALKLPQKVFAKLAKQYGNIYTLWMGPIPMVILTGYQAVKEGLIHQSENFADRPQTPFIKVFTKEKGIIFSNGHTWKQQRKFGLVTLRKLGLGKKGMEHQIQEEAHQLVETFACAKGQPFNPALPIRNSVSNVVCAVAFGHRFSIEDEEFLSLMESIEVILAFTTSKSHGLYEILPWLAEHLPGPQKKAISCLEVVLSFAKKEIEKHKEYQAMHEPQDFIDFYLLQMEKSKNDPNSTYSEENLAQSIFDLFIAGSDTSASTLQWALLLMVNHQDIQENVHKELENVLGSCQSFSYQDLKRLPYTNAVIHEIQRLQYVLLFGVPRECVKDVNLLGLPIPKGTFVIPDLCSVLLDPKQWETPEEFNPNHFLDKDGHFVPREEFLPFGAGVRACVGEQLARIELFIFFTSLIRTFIFQLPEGEKELSREPIEGLRTPPHPYKLCAVLR</sequence>
<evidence type="ECO:0000256" key="5">
    <source>
        <dbReference type="ARBA" id="ARBA00022723"/>
    </source>
</evidence>
<dbReference type="GO" id="GO:0006805">
    <property type="term" value="P:xenobiotic metabolic process"/>
    <property type="evidence" value="ECO:0007669"/>
    <property type="project" value="TreeGrafter"/>
</dbReference>
<organism evidence="13 14">
    <name type="scientific">Eublepharis macularius</name>
    <name type="common">Leopard gecko</name>
    <name type="synonym">Cyrtodactylus macularius</name>
    <dbReference type="NCBI Taxonomy" id="481883"/>
    <lineage>
        <taxon>Eukaryota</taxon>
        <taxon>Metazoa</taxon>
        <taxon>Chordata</taxon>
        <taxon>Craniata</taxon>
        <taxon>Vertebrata</taxon>
        <taxon>Euteleostomi</taxon>
        <taxon>Lepidosauria</taxon>
        <taxon>Squamata</taxon>
        <taxon>Bifurcata</taxon>
        <taxon>Gekkota</taxon>
        <taxon>Eublepharidae</taxon>
        <taxon>Eublepharinae</taxon>
        <taxon>Eublepharis</taxon>
    </lineage>
</organism>
<keyword evidence="6 11" id="KW-0560">Oxidoreductase</keyword>
<dbReference type="PRINTS" id="PR00463">
    <property type="entry name" value="EP450I"/>
</dbReference>
<evidence type="ECO:0000313" key="14">
    <source>
        <dbReference type="RefSeq" id="XP_054839178.1"/>
    </source>
</evidence>
<dbReference type="AlphaFoldDB" id="A0AA97L289"/>
<feature type="binding site" description="axial binding residue" evidence="10">
    <location>
        <position position="436"/>
    </location>
    <ligand>
        <name>heme</name>
        <dbReference type="ChEBI" id="CHEBI:30413"/>
    </ligand>
    <ligandPart>
        <name>Fe</name>
        <dbReference type="ChEBI" id="CHEBI:18248"/>
    </ligandPart>
</feature>
<dbReference type="PANTHER" id="PTHR24300">
    <property type="entry name" value="CYTOCHROME P450 508A4-RELATED"/>
    <property type="match status" value="1"/>
</dbReference>
<evidence type="ECO:0000256" key="3">
    <source>
        <dbReference type="ARBA" id="ARBA00010617"/>
    </source>
</evidence>
<keyword evidence="12" id="KW-0812">Transmembrane</keyword>
<dbReference type="GO" id="GO:0016712">
    <property type="term" value="F:oxidoreductase activity, acting on paired donors, with incorporation or reduction of molecular oxygen, reduced flavin or flavoprotein as one donor, and incorporation of one atom of oxygen"/>
    <property type="evidence" value="ECO:0007669"/>
    <property type="project" value="TreeGrafter"/>
</dbReference>
<dbReference type="PANTHER" id="PTHR24300:SF134">
    <property type="entry name" value="CYTOCHROME P450, FAMILY 2, SUBFAMILY AB, POLYPEPTIDE 2-RELATED"/>
    <property type="match status" value="1"/>
</dbReference>
<dbReference type="PROSITE" id="PS00086">
    <property type="entry name" value="CYTOCHROME_P450"/>
    <property type="match status" value="1"/>
</dbReference>
<evidence type="ECO:0000256" key="2">
    <source>
        <dbReference type="ARBA" id="ARBA00004370"/>
    </source>
</evidence>
<keyword evidence="8 11" id="KW-0503">Monooxygenase</keyword>
<dbReference type="InterPro" id="IPR001128">
    <property type="entry name" value="Cyt_P450"/>
</dbReference>
<evidence type="ECO:0000256" key="9">
    <source>
        <dbReference type="ARBA" id="ARBA00023136"/>
    </source>
</evidence>
<keyword evidence="4 10" id="KW-0349">Heme</keyword>
<name>A0AA97L289_EUBMA</name>
<dbReference type="RefSeq" id="XP_054839178.1">
    <property type="nucleotide sequence ID" value="XM_054983203.1"/>
</dbReference>
<accession>A0AA97L289</accession>
<dbReference type="GeneID" id="129332242"/>
<dbReference type="InterPro" id="IPR002401">
    <property type="entry name" value="Cyt_P450_E_grp-I"/>
</dbReference>
<evidence type="ECO:0000313" key="13">
    <source>
        <dbReference type="Proteomes" id="UP001190640"/>
    </source>
</evidence>
<comment type="cofactor">
    <cofactor evidence="1 10">
        <name>heme</name>
        <dbReference type="ChEBI" id="CHEBI:30413"/>
    </cofactor>
</comment>
<keyword evidence="5 10" id="KW-0479">Metal-binding</keyword>
<evidence type="ECO:0000256" key="1">
    <source>
        <dbReference type="ARBA" id="ARBA00001971"/>
    </source>
</evidence>
<dbReference type="GO" id="GO:0005737">
    <property type="term" value="C:cytoplasm"/>
    <property type="evidence" value="ECO:0007669"/>
    <property type="project" value="TreeGrafter"/>
</dbReference>
<keyword evidence="9 12" id="KW-0472">Membrane</keyword>
<keyword evidence="13" id="KW-1185">Reference proteome</keyword>
<dbReference type="GO" id="GO:0020037">
    <property type="term" value="F:heme binding"/>
    <property type="evidence" value="ECO:0007669"/>
    <property type="project" value="InterPro"/>
</dbReference>
<comment type="subcellular location">
    <subcellularLocation>
        <location evidence="2">Membrane</location>
    </subcellularLocation>
</comment>
<dbReference type="Gene3D" id="1.10.630.10">
    <property type="entry name" value="Cytochrome P450"/>
    <property type="match status" value="1"/>
</dbReference>
<keyword evidence="12" id="KW-1133">Transmembrane helix</keyword>
<dbReference type="InterPro" id="IPR036396">
    <property type="entry name" value="Cyt_P450_sf"/>
</dbReference>
<evidence type="ECO:0000256" key="4">
    <source>
        <dbReference type="ARBA" id="ARBA00022617"/>
    </source>
</evidence>